<gene>
    <name evidence="3" type="ORF">sL5_05740</name>
</gene>
<feature type="transmembrane region" description="Helical" evidence="1">
    <location>
        <begin position="105"/>
        <end position="125"/>
    </location>
</feature>
<keyword evidence="1" id="KW-0812">Transmembrane</keyword>
<protein>
    <recommendedName>
        <fullName evidence="5">TrbC/VirB2 family protein</fullName>
    </recommendedName>
</protein>
<dbReference type="InterPro" id="IPR007039">
    <property type="entry name" value="TrbC/VirB2"/>
</dbReference>
<dbReference type="EMBL" id="BNGU01000019">
    <property type="protein sequence ID" value="GHM59581.1"/>
    <property type="molecule type" value="Genomic_DNA"/>
</dbReference>
<name>A0A8J3HXX3_9RICK</name>
<evidence type="ECO:0000256" key="1">
    <source>
        <dbReference type="SAM" id="Phobius"/>
    </source>
</evidence>
<accession>A0A8J3HXX3</accession>
<feature type="chain" id="PRO_5035234692" description="TrbC/VirB2 family protein" evidence="2">
    <location>
        <begin position="31"/>
        <end position="142"/>
    </location>
</feature>
<feature type="transmembrane region" description="Helical" evidence="1">
    <location>
        <begin position="79"/>
        <end position="98"/>
    </location>
</feature>
<proteinExistence type="predicted"/>
<keyword evidence="2" id="KW-0732">Signal</keyword>
<dbReference type="Pfam" id="PF04956">
    <property type="entry name" value="TrbC"/>
    <property type="match status" value="1"/>
</dbReference>
<comment type="caution">
    <text evidence="3">The sequence shown here is derived from an EMBL/GenBank/DDBJ whole genome shotgun (WGS) entry which is preliminary data.</text>
</comment>
<evidence type="ECO:0000313" key="4">
    <source>
        <dbReference type="Proteomes" id="UP000637906"/>
    </source>
</evidence>
<feature type="signal peptide" evidence="2">
    <location>
        <begin position="1"/>
        <end position="30"/>
    </location>
</feature>
<organism evidence="3 4">
    <name type="scientific">Candidatus Mesenet longicola</name>
    <dbReference type="NCBI Taxonomy" id="1892558"/>
    <lineage>
        <taxon>Bacteria</taxon>
        <taxon>Pseudomonadati</taxon>
        <taxon>Pseudomonadota</taxon>
        <taxon>Alphaproteobacteria</taxon>
        <taxon>Rickettsiales</taxon>
        <taxon>Anaplasmataceae</taxon>
        <taxon>Candidatus Mesenet</taxon>
    </lineage>
</organism>
<dbReference type="AlphaFoldDB" id="A0A8J3HXX3"/>
<keyword evidence="1" id="KW-0472">Membrane</keyword>
<evidence type="ECO:0008006" key="5">
    <source>
        <dbReference type="Google" id="ProtNLM"/>
    </source>
</evidence>
<sequence>MFGFLKCIRIFPVVLVALLALSILPGHATAAPAPGAAGTGAAGTGAAGTGGGGTGGGTGGAANVFENVFCNIYRLAKNIGKPLLLLIVLFIATLAYFGKVQLITIIMIVVGAAIFFGAPTVVNLITGSGAICTSDTVVNITG</sequence>
<evidence type="ECO:0000256" key="2">
    <source>
        <dbReference type="SAM" id="SignalP"/>
    </source>
</evidence>
<evidence type="ECO:0000313" key="3">
    <source>
        <dbReference type="EMBL" id="GHM59581.1"/>
    </source>
</evidence>
<keyword evidence="4" id="KW-1185">Reference proteome</keyword>
<keyword evidence="1" id="KW-1133">Transmembrane helix</keyword>
<dbReference type="Proteomes" id="UP000637906">
    <property type="component" value="Unassembled WGS sequence"/>
</dbReference>
<reference evidence="3 4" key="1">
    <citation type="journal article" date="2021" name="Microb. Ecol.">
        <title>Candidatus Mesenet longicola: Novel Endosymbionts of Brontispa longissima that Induce Cytoplasmic Incompatibility.</title>
        <authorList>
            <person name="Takano S."/>
            <person name="Gotoh Y."/>
            <person name="Hayashi T."/>
        </authorList>
    </citation>
    <scope>NUCLEOTIDE SEQUENCE [LARGE SCALE GENOMIC DNA]</scope>
    <source>
        <strain evidence="3">L5</strain>
    </source>
</reference>